<reference evidence="2" key="1">
    <citation type="submission" date="2021-02" db="EMBL/GenBank/DDBJ databases">
        <authorList>
            <person name="Nowell W R."/>
        </authorList>
    </citation>
    <scope>NUCLEOTIDE SEQUENCE</scope>
</reference>
<dbReference type="AlphaFoldDB" id="A0A815VB91"/>
<comment type="caution">
    <text evidence="2">The sequence shown here is derived from an EMBL/GenBank/DDBJ whole genome shotgun (WGS) entry which is preliminary data.</text>
</comment>
<organism evidence="2 4">
    <name type="scientific">Didymodactylos carnosus</name>
    <dbReference type="NCBI Taxonomy" id="1234261"/>
    <lineage>
        <taxon>Eukaryota</taxon>
        <taxon>Metazoa</taxon>
        <taxon>Spiralia</taxon>
        <taxon>Gnathifera</taxon>
        <taxon>Rotifera</taxon>
        <taxon>Eurotatoria</taxon>
        <taxon>Bdelloidea</taxon>
        <taxon>Philodinida</taxon>
        <taxon>Philodinidae</taxon>
        <taxon>Didymodactylos</taxon>
    </lineage>
</organism>
<dbReference type="Proteomes" id="UP000663829">
    <property type="component" value="Unassembled WGS sequence"/>
</dbReference>
<keyword evidence="4" id="KW-1185">Reference proteome</keyword>
<evidence type="ECO:0000313" key="2">
    <source>
        <dbReference type="EMBL" id="CAF1532582.1"/>
    </source>
</evidence>
<protein>
    <submittedName>
        <fullName evidence="2">Uncharacterized protein</fullName>
    </submittedName>
</protein>
<dbReference type="EMBL" id="CAJNOQ010024938">
    <property type="protein sequence ID" value="CAF1532582.1"/>
    <property type="molecule type" value="Genomic_DNA"/>
</dbReference>
<sequence length="27" mass="2832">MYSAPPGNMSVPLVTARGCRDKNVNGP</sequence>
<feature type="non-terminal residue" evidence="2">
    <location>
        <position position="1"/>
    </location>
</feature>
<dbReference type="Proteomes" id="UP000681722">
    <property type="component" value="Unassembled WGS sequence"/>
</dbReference>
<proteinExistence type="predicted"/>
<feature type="region of interest" description="Disordered" evidence="1">
    <location>
        <begin position="1"/>
        <end position="27"/>
    </location>
</feature>
<feature type="compositionally biased region" description="Basic and acidic residues" evidence="1">
    <location>
        <begin position="18"/>
        <end position="27"/>
    </location>
</feature>
<evidence type="ECO:0000256" key="1">
    <source>
        <dbReference type="SAM" id="MobiDB-lite"/>
    </source>
</evidence>
<gene>
    <name evidence="2" type="ORF">GPM918_LOCUS38141</name>
    <name evidence="3" type="ORF">SRO942_LOCUS38943</name>
</gene>
<dbReference type="EMBL" id="CAJOBC010090529">
    <property type="protein sequence ID" value="CAF4392013.1"/>
    <property type="molecule type" value="Genomic_DNA"/>
</dbReference>
<accession>A0A815VB91</accession>
<name>A0A815VB91_9BILA</name>
<evidence type="ECO:0000313" key="4">
    <source>
        <dbReference type="Proteomes" id="UP000663829"/>
    </source>
</evidence>
<evidence type="ECO:0000313" key="3">
    <source>
        <dbReference type="EMBL" id="CAF4392013.1"/>
    </source>
</evidence>